<accession>A0A5C3FWY7</accession>
<feature type="compositionally biased region" description="Basic residues" evidence="1">
    <location>
        <begin position="15"/>
        <end position="31"/>
    </location>
</feature>
<evidence type="ECO:0000313" key="2">
    <source>
        <dbReference type="EMBL" id="SPO48884.1"/>
    </source>
</evidence>
<feature type="region of interest" description="Disordered" evidence="1">
    <location>
        <begin position="85"/>
        <end position="152"/>
    </location>
</feature>
<organism evidence="2 3">
    <name type="scientific">Pseudozyma antarctica</name>
    <name type="common">Yeast</name>
    <name type="synonym">Candida antarctica</name>
    <dbReference type="NCBI Taxonomy" id="84753"/>
    <lineage>
        <taxon>Eukaryota</taxon>
        <taxon>Fungi</taxon>
        <taxon>Dikarya</taxon>
        <taxon>Basidiomycota</taxon>
        <taxon>Ustilaginomycotina</taxon>
        <taxon>Ustilaginomycetes</taxon>
        <taxon>Ustilaginales</taxon>
        <taxon>Ustilaginaceae</taxon>
        <taxon>Moesziomyces</taxon>
    </lineage>
</organism>
<protein>
    <submittedName>
        <fullName evidence="2">Uncharacterized protein</fullName>
    </submittedName>
</protein>
<name>A0A5C3FWY7_PSEA2</name>
<proteinExistence type="predicted"/>
<evidence type="ECO:0000313" key="3">
    <source>
        <dbReference type="Proteomes" id="UP000325008"/>
    </source>
</evidence>
<keyword evidence="3" id="KW-1185">Reference proteome</keyword>
<feature type="compositionally biased region" description="Low complexity" evidence="1">
    <location>
        <begin position="101"/>
        <end position="112"/>
    </location>
</feature>
<gene>
    <name evidence="2" type="ORF">PSANT_06575</name>
</gene>
<feature type="compositionally biased region" description="Low complexity" evidence="1">
    <location>
        <begin position="35"/>
        <end position="56"/>
    </location>
</feature>
<reference evidence="2" key="1">
    <citation type="submission" date="2018-03" db="EMBL/GenBank/DDBJ databases">
        <authorList>
            <person name="Guldener U."/>
        </authorList>
    </citation>
    <scope>NUCLEOTIDE SEQUENCE [LARGE SCALE GENOMIC DNA]</scope>
    <source>
        <strain evidence="2">ATCC34888</strain>
    </source>
</reference>
<dbReference type="EMBL" id="OOIQ01000021">
    <property type="protein sequence ID" value="SPO48884.1"/>
    <property type="molecule type" value="Genomic_DNA"/>
</dbReference>
<comment type="caution">
    <text evidence="2">The sequence shown here is derived from an EMBL/GenBank/DDBJ whole genome shotgun (WGS) entry which is preliminary data.</text>
</comment>
<feature type="compositionally biased region" description="Polar residues" evidence="1">
    <location>
        <begin position="57"/>
        <end position="67"/>
    </location>
</feature>
<dbReference type="OrthoDB" id="10261329at2759"/>
<dbReference type="Proteomes" id="UP000325008">
    <property type="component" value="Unassembled WGS sequence"/>
</dbReference>
<evidence type="ECO:0000256" key="1">
    <source>
        <dbReference type="SAM" id="MobiDB-lite"/>
    </source>
</evidence>
<sequence>MWERTIESLRTATSRVKKLLHHQPSKQKRPITQRSVSRASSSSASTAVSFVSSIASTGESVVDKQQQSGWGWNWESDWTYADEIAPPFPVSLDTPRRRSNTMPSTLPSITITPPEPKRPLGRSNTHSIRRKPPPKLDPTPTRTLSRPRLQCE</sequence>
<feature type="region of interest" description="Disordered" evidence="1">
    <location>
        <begin position="15"/>
        <end position="67"/>
    </location>
</feature>
<dbReference type="AlphaFoldDB" id="A0A5C3FWY7"/>